<feature type="domain" description="HTH lysR-type" evidence="5">
    <location>
        <begin position="1"/>
        <end position="60"/>
    </location>
</feature>
<dbReference type="PRINTS" id="PR00039">
    <property type="entry name" value="HTHLYSR"/>
</dbReference>
<keyword evidence="4" id="KW-0804">Transcription</keyword>
<dbReference type="InterPro" id="IPR037423">
    <property type="entry name" value="CysB_PBP2"/>
</dbReference>
<dbReference type="GO" id="GO:0019344">
    <property type="term" value="P:cysteine biosynthetic process"/>
    <property type="evidence" value="ECO:0007669"/>
    <property type="project" value="TreeGrafter"/>
</dbReference>
<proteinExistence type="inferred from homology"/>
<dbReference type="Gene3D" id="1.10.10.10">
    <property type="entry name" value="Winged helix-like DNA-binding domain superfamily/Winged helix DNA-binding domain"/>
    <property type="match status" value="1"/>
</dbReference>
<organism evidence="6 7">
    <name type="scientific">Acidihalobacter ferrooxydans</name>
    <dbReference type="NCBI Taxonomy" id="1765967"/>
    <lineage>
        <taxon>Bacteria</taxon>
        <taxon>Pseudomonadati</taxon>
        <taxon>Pseudomonadota</taxon>
        <taxon>Gammaproteobacteria</taxon>
        <taxon>Chromatiales</taxon>
        <taxon>Ectothiorhodospiraceae</taxon>
        <taxon>Acidihalobacter</taxon>
    </lineage>
</organism>
<dbReference type="InterPro" id="IPR000847">
    <property type="entry name" value="LysR_HTH_N"/>
</dbReference>
<protein>
    <submittedName>
        <fullName evidence="6">Transcriptional regulator CysB</fullName>
    </submittedName>
</protein>
<dbReference type="EMBL" id="CP019434">
    <property type="protein sequence ID" value="APZ42732.1"/>
    <property type="molecule type" value="Genomic_DNA"/>
</dbReference>
<dbReference type="RefSeq" id="WP_076836382.1">
    <property type="nucleotide sequence ID" value="NZ_CP019434.1"/>
</dbReference>
<name>A0A1P8UFV5_9GAMM</name>
<dbReference type="OrthoDB" id="5297026at2"/>
<dbReference type="PANTHER" id="PTHR30126">
    <property type="entry name" value="HTH-TYPE TRANSCRIPTIONAL REGULATOR"/>
    <property type="match status" value="1"/>
</dbReference>
<gene>
    <name evidence="6" type="primary">cysB</name>
    <name evidence="6" type="ORF">BW247_06170</name>
</gene>
<evidence type="ECO:0000313" key="7">
    <source>
        <dbReference type="Proteomes" id="UP000243807"/>
    </source>
</evidence>
<dbReference type="InterPro" id="IPR005119">
    <property type="entry name" value="LysR_subst-bd"/>
</dbReference>
<dbReference type="SUPFAM" id="SSF53850">
    <property type="entry name" value="Periplasmic binding protein-like II"/>
    <property type="match status" value="1"/>
</dbReference>
<dbReference type="STRING" id="1765967.BW247_06170"/>
<dbReference type="Proteomes" id="UP000243807">
    <property type="component" value="Chromosome"/>
</dbReference>
<evidence type="ECO:0000313" key="6">
    <source>
        <dbReference type="EMBL" id="APZ42732.1"/>
    </source>
</evidence>
<keyword evidence="7" id="KW-1185">Reference proteome</keyword>
<evidence type="ECO:0000256" key="4">
    <source>
        <dbReference type="ARBA" id="ARBA00023163"/>
    </source>
</evidence>
<keyword evidence="3" id="KW-0238">DNA-binding</keyword>
<evidence type="ECO:0000256" key="2">
    <source>
        <dbReference type="ARBA" id="ARBA00023015"/>
    </source>
</evidence>
<evidence type="ECO:0000256" key="1">
    <source>
        <dbReference type="ARBA" id="ARBA00009437"/>
    </source>
</evidence>
<comment type="similarity">
    <text evidence="1">Belongs to the LysR transcriptional regulatory family.</text>
</comment>
<dbReference type="Pfam" id="PF00126">
    <property type="entry name" value="HTH_1"/>
    <property type="match status" value="1"/>
</dbReference>
<dbReference type="GO" id="GO:0003700">
    <property type="term" value="F:DNA-binding transcription factor activity"/>
    <property type="evidence" value="ECO:0007669"/>
    <property type="project" value="InterPro"/>
</dbReference>
<dbReference type="CDD" id="cd08413">
    <property type="entry name" value="PBP2_CysB_like"/>
    <property type="match status" value="1"/>
</dbReference>
<dbReference type="Gene3D" id="3.40.190.10">
    <property type="entry name" value="Periplasmic binding protein-like II"/>
    <property type="match status" value="2"/>
</dbReference>
<evidence type="ECO:0000256" key="3">
    <source>
        <dbReference type="ARBA" id="ARBA00023125"/>
    </source>
</evidence>
<sequence length="326" mass="36527">MNLRQVQYVCAVVEHGFSVTAAATALFTSQPGISKQIRLLEEELGGQIFERYGRQLLRLTEFGQALLPFFRRCRTEAENIRRAAKDLTNPETGDLSIATAHNQARYALPPVIAAFRRRHPSTRLHLHQGEPDQIAELAAEGRVDFVIATEGLDHFSDLVLLPCYRWGRAVVVPRGHPLEAASPFTLATLARYPLVSYTFGFGSQSGIYATFARRQLSPELALTAPDTEVIKTYVRQGLGVGLIAKMAYDPDRDSDLSCLDAGHLFPLETTSIGLRHGLALRGYMYDFIHLFAPHFDRVGIEVFLQAHEPQKQQRLFRAHLAYLSVR</sequence>
<dbReference type="KEGG" id="afy:BW247_06170"/>
<dbReference type="Pfam" id="PF03466">
    <property type="entry name" value="LysR_substrate"/>
    <property type="match status" value="1"/>
</dbReference>
<dbReference type="PROSITE" id="PS50931">
    <property type="entry name" value="HTH_LYSR"/>
    <property type="match status" value="1"/>
</dbReference>
<dbReference type="InterPro" id="IPR036390">
    <property type="entry name" value="WH_DNA-bd_sf"/>
</dbReference>
<dbReference type="PANTHER" id="PTHR30126:SF6">
    <property type="entry name" value="HTH-TYPE TRANSCRIPTIONAL REGULATOR CYSB-RELATED"/>
    <property type="match status" value="1"/>
</dbReference>
<dbReference type="InterPro" id="IPR036388">
    <property type="entry name" value="WH-like_DNA-bd_sf"/>
</dbReference>
<evidence type="ECO:0000259" key="5">
    <source>
        <dbReference type="PROSITE" id="PS50931"/>
    </source>
</evidence>
<dbReference type="GO" id="GO:0000976">
    <property type="term" value="F:transcription cis-regulatory region binding"/>
    <property type="evidence" value="ECO:0007669"/>
    <property type="project" value="TreeGrafter"/>
</dbReference>
<dbReference type="SUPFAM" id="SSF46785">
    <property type="entry name" value="Winged helix' DNA-binding domain"/>
    <property type="match status" value="1"/>
</dbReference>
<dbReference type="AlphaFoldDB" id="A0A1P8UFV5"/>
<keyword evidence="2" id="KW-0805">Transcription regulation</keyword>
<reference evidence="6 7" key="1">
    <citation type="submission" date="2017-01" db="EMBL/GenBank/DDBJ databases">
        <title>Draft sequence of Acidihalobacter ferrooxidans strain DSM 14175 (strain V8).</title>
        <authorList>
            <person name="Khaleque H.N."/>
            <person name="Ramsay J.P."/>
            <person name="Murphy R.J.T."/>
            <person name="Kaksonen A.H."/>
            <person name="Boxall N.J."/>
            <person name="Watkin E.L.J."/>
        </authorList>
    </citation>
    <scope>NUCLEOTIDE SEQUENCE [LARGE SCALE GENOMIC DNA]</scope>
    <source>
        <strain evidence="6 7">V8</strain>
    </source>
</reference>
<accession>A0A1P8UFV5</accession>